<dbReference type="Proteomes" id="UP000829401">
    <property type="component" value="Chromosome"/>
</dbReference>
<dbReference type="Pfam" id="PF09643">
    <property type="entry name" value="YopX"/>
    <property type="match status" value="1"/>
</dbReference>
<accession>T0C5A9</accession>
<dbReference type="SUPFAM" id="SSF159006">
    <property type="entry name" value="YopX-like"/>
    <property type="match status" value="1"/>
</dbReference>
<protein>
    <submittedName>
        <fullName evidence="2">YopX family protein</fullName>
    </submittedName>
</protein>
<dbReference type="AlphaFoldDB" id="T0C5A9"/>
<keyword evidence="3" id="KW-1185">Reference proteome</keyword>
<dbReference type="RefSeq" id="WP_021296169.1">
    <property type="nucleotide sequence ID" value="NZ_AURB01000124.1"/>
</dbReference>
<dbReference type="EMBL" id="CP080467">
    <property type="protein sequence ID" value="UNO47957.1"/>
    <property type="molecule type" value="Genomic_DNA"/>
</dbReference>
<sequence length="105" mass="12359">MLEWGDIFHLPAWEIFPGTPEQRAFEIMQYTGLRDKYGKDIYEGDIIRSYDEFGKPFPWLSVVSYSTQQARFMGIAPDYINLQEVIGNIYENPDLLRSEENESNR</sequence>
<reference evidence="3" key="1">
    <citation type="journal article" date="2022" name="G3 (Bethesda)">
        <title>Unveiling the complete genome sequence of Alicyclobacillus acidoterrestris DSM 3922T, a taint-producing strain.</title>
        <authorList>
            <person name="Leonardo I.C."/>
            <person name="Barreto Crespo M.T."/>
            <person name="Gaspar F.B."/>
        </authorList>
    </citation>
    <scope>NUCLEOTIDE SEQUENCE [LARGE SCALE GENOMIC DNA]</scope>
    <source>
        <strain evidence="3">DSM 3922</strain>
    </source>
</reference>
<dbReference type="eggNOG" id="ENOG5033ART">
    <property type="taxonomic scope" value="Bacteria"/>
</dbReference>
<feature type="domain" description="YopX protein" evidence="1">
    <location>
        <begin position="26"/>
        <end position="96"/>
    </location>
</feature>
<dbReference type="InterPro" id="IPR023385">
    <property type="entry name" value="YopX-like_C"/>
</dbReference>
<organism evidence="2 3">
    <name type="scientific">Alicyclobacillus acidoterrestris (strain ATCC 49025 / DSM 3922 / CIP 106132 / NCIMB 13137 / GD3B)</name>
    <dbReference type="NCBI Taxonomy" id="1356854"/>
    <lineage>
        <taxon>Bacteria</taxon>
        <taxon>Bacillati</taxon>
        <taxon>Bacillota</taxon>
        <taxon>Bacilli</taxon>
        <taxon>Bacillales</taxon>
        <taxon>Alicyclobacillaceae</taxon>
        <taxon>Alicyclobacillus</taxon>
    </lineage>
</organism>
<name>T0C5A9_ALIAG</name>
<dbReference type="Gene3D" id="2.30.30.290">
    <property type="entry name" value="YopX-like domains"/>
    <property type="match status" value="1"/>
</dbReference>
<dbReference type="KEGG" id="aaco:K1I37_14880"/>
<dbReference type="OrthoDB" id="1809393at2"/>
<proteinExistence type="predicted"/>
<evidence type="ECO:0000259" key="1">
    <source>
        <dbReference type="Pfam" id="PF09643"/>
    </source>
</evidence>
<gene>
    <name evidence="2" type="ORF">K1I37_14880</name>
</gene>
<dbReference type="InterPro" id="IPR019096">
    <property type="entry name" value="YopX_protein"/>
</dbReference>
<dbReference type="STRING" id="1356854.N007_05630"/>
<evidence type="ECO:0000313" key="2">
    <source>
        <dbReference type="EMBL" id="UNO47957.1"/>
    </source>
</evidence>
<accession>A0A9E6ZFF5</accession>
<evidence type="ECO:0000313" key="3">
    <source>
        <dbReference type="Proteomes" id="UP000829401"/>
    </source>
</evidence>